<dbReference type="NCBIfam" id="TIGR04408">
    <property type="entry name" value="LptG_lptG"/>
    <property type="match status" value="1"/>
</dbReference>
<evidence type="ECO:0000256" key="6">
    <source>
        <dbReference type="ARBA" id="ARBA00022989"/>
    </source>
</evidence>
<comment type="subcellular location">
    <subcellularLocation>
        <location evidence="2">Cell membrane</location>
        <topology evidence="2">Multi-pass membrane protein</topology>
    </subcellularLocation>
</comment>
<evidence type="ECO:0000256" key="5">
    <source>
        <dbReference type="ARBA" id="ARBA00022692"/>
    </source>
</evidence>
<dbReference type="InterPro" id="IPR030923">
    <property type="entry name" value="LptG"/>
</dbReference>
<keyword evidence="11" id="KW-1185">Reference proteome</keyword>
<evidence type="ECO:0000313" key="10">
    <source>
        <dbReference type="EMBL" id="ATD68705.1"/>
    </source>
</evidence>
<keyword evidence="7 9" id="KW-0472">Membrane</keyword>
<proteinExistence type="inferred from homology"/>
<dbReference type="PANTHER" id="PTHR33529">
    <property type="entry name" value="SLR0882 PROTEIN-RELATED"/>
    <property type="match status" value="1"/>
</dbReference>
<evidence type="ECO:0000256" key="1">
    <source>
        <dbReference type="ARBA" id="ARBA00002265"/>
    </source>
</evidence>
<dbReference type="GO" id="GO:0055085">
    <property type="term" value="P:transmembrane transport"/>
    <property type="evidence" value="ECO:0007669"/>
    <property type="project" value="InterPro"/>
</dbReference>
<dbReference type="EMBL" id="CP023406">
    <property type="protein sequence ID" value="ATD68705.1"/>
    <property type="molecule type" value="Genomic_DNA"/>
</dbReference>
<feature type="transmembrane region" description="Helical" evidence="9">
    <location>
        <begin position="287"/>
        <end position="305"/>
    </location>
</feature>
<evidence type="ECO:0000256" key="8">
    <source>
        <dbReference type="ARBA" id="ARBA00026081"/>
    </source>
</evidence>
<evidence type="ECO:0000256" key="7">
    <source>
        <dbReference type="ARBA" id="ARBA00023136"/>
    </source>
</evidence>
<feature type="transmembrane region" description="Helical" evidence="9">
    <location>
        <begin position="347"/>
        <end position="364"/>
    </location>
</feature>
<dbReference type="InterPro" id="IPR005495">
    <property type="entry name" value="LptG/LptF_permease"/>
</dbReference>
<accession>A0A290XHS8</accession>
<dbReference type="PANTHER" id="PTHR33529:SF2">
    <property type="entry name" value="LIPOPOLYSACCHARIDE EXPORT SYSTEM PERMEASE PROTEIN LPTG"/>
    <property type="match status" value="1"/>
</dbReference>
<organism evidence="10 11">
    <name type="scientific">Luteimonas chenhongjianii</name>
    <dbReference type="NCBI Taxonomy" id="2006110"/>
    <lineage>
        <taxon>Bacteria</taxon>
        <taxon>Pseudomonadati</taxon>
        <taxon>Pseudomonadota</taxon>
        <taxon>Gammaproteobacteria</taxon>
        <taxon>Lysobacterales</taxon>
        <taxon>Lysobacteraceae</taxon>
        <taxon>Luteimonas</taxon>
    </lineage>
</organism>
<keyword evidence="4" id="KW-1003">Cell membrane</keyword>
<comment type="function">
    <text evidence="1">Part of the ABC transporter complex LptBFG involved in the translocation of lipopolysaccharide (LPS) from the inner membrane to the outer membrane.</text>
</comment>
<evidence type="ECO:0000313" key="11">
    <source>
        <dbReference type="Proteomes" id="UP000218968"/>
    </source>
</evidence>
<dbReference type="Pfam" id="PF03739">
    <property type="entry name" value="LptF_LptG"/>
    <property type="match status" value="1"/>
</dbReference>
<dbReference type="RefSeq" id="WP_096300306.1">
    <property type="nucleotide sequence ID" value="NZ_CP023406.1"/>
</dbReference>
<feature type="transmembrane region" description="Helical" evidence="9">
    <location>
        <begin position="317"/>
        <end position="341"/>
    </location>
</feature>
<name>A0A290XHS8_9GAMM</name>
<evidence type="ECO:0000256" key="9">
    <source>
        <dbReference type="SAM" id="Phobius"/>
    </source>
</evidence>
<gene>
    <name evidence="10" type="primary">lptG</name>
    <name evidence="10" type="ORF">CNR27_04975</name>
</gene>
<evidence type="ECO:0000256" key="4">
    <source>
        <dbReference type="ARBA" id="ARBA00022475"/>
    </source>
</evidence>
<dbReference type="KEGG" id="lum:CNR27_04975"/>
<dbReference type="Proteomes" id="UP000218968">
    <property type="component" value="Chromosome"/>
</dbReference>
<sequence>MRPLLRIHDVYVARVVTVMVLATWVVLVGLDALMAGVSEIGAVGQGDYTYLGAVTYVLQTLPRRAYVMFPTAAVIGALMGLGQLAATSELIAMRAVGLSRTRLSVSVALPLLVLTALMMINGETLGPMAQRNADSMKSAARSSDMIVGRYSGLWAREGDTFLNAQNGNEISDDSGSRIQLQDVRLFEFASDGRLESVAHAQTAEHSAGGWVLQDVKRTWFEPRAVTRTEANEERWESQLDASTLAASASNIWRPRYMPASELRAGIEYRHRNQLDASEFEEHYWGRWFYPLNVLALCLAAIPFAFGSLRSGNAGKRLFIGVVFALGFWLAQMQVVKLAAVYHLDYRLAYLIPPVVMLVISWALFRRRSG</sequence>
<dbReference type="AlphaFoldDB" id="A0A290XHS8"/>
<evidence type="ECO:0000256" key="3">
    <source>
        <dbReference type="ARBA" id="ARBA00007725"/>
    </source>
</evidence>
<feature type="transmembrane region" description="Helical" evidence="9">
    <location>
        <begin position="66"/>
        <end position="91"/>
    </location>
</feature>
<comment type="subunit">
    <text evidence="8">Component of the lipopolysaccharide transport and assembly complex. The LptBFG transporter is composed of two ATP-binding proteins (LptB) and two transmembrane proteins (LptF and LptG).</text>
</comment>
<protein>
    <submittedName>
        <fullName evidence="10">LPS export ABC transporter permease LptG</fullName>
    </submittedName>
</protein>
<feature type="transmembrane region" description="Helical" evidence="9">
    <location>
        <begin position="12"/>
        <end position="30"/>
    </location>
</feature>
<reference evidence="11" key="1">
    <citation type="submission" date="2017-09" db="EMBL/GenBank/DDBJ databases">
        <title>Luteimonas liuhanmingii sp.nov., isolated from the intestinal contents of Tibetan Plateau Pika in Yushu, Qinghai Province, China.</title>
        <authorList>
            <person name="Gui Z."/>
        </authorList>
    </citation>
    <scope>NUCLEOTIDE SEQUENCE [LARGE SCALE GENOMIC DNA]</scope>
    <source>
        <strain evidence="11">100111</strain>
    </source>
</reference>
<dbReference type="GO" id="GO:0015920">
    <property type="term" value="P:lipopolysaccharide transport"/>
    <property type="evidence" value="ECO:0007669"/>
    <property type="project" value="TreeGrafter"/>
</dbReference>
<keyword evidence="5 9" id="KW-0812">Transmembrane</keyword>
<comment type="similarity">
    <text evidence="3">Belongs to the LptF/LptG family.</text>
</comment>
<dbReference type="OrthoDB" id="9776227at2"/>
<keyword evidence="6 9" id="KW-1133">Transmembrane helix</keyword>
<dbReference type="GO" id="GO:0043190">
    <property type="term" value="C:ATP-binding cassette (ABC) transporter complex"/>
    <property type="evidence" value="ECO:0007669"/>
    <property type="project" value="InterPro"/>
</dbReference>
<evidence type="ECO:0000256" key="2">
    <source>
        <dbReference type="ARBA" id="ARBA00004651"/>
    </source>
</evidence>
<feature type="transmembrane region" description="Helical" evidence="9">
    <location>
        <begin position="103"/>
        <end position="120"/>
    </location>
</feature>